<keyword evidence="7" id="KW-1185">Reference proteome</keyword>
<keyword evidence="5" id="KW-0472">Membrane</keyword>
<dbReference type="EMBL" id="JALLBG020000234">
    <property type="protein sequence ID" value="KAL3758322.1"/>
    <property type="molecule type" value="Genomic_DNA"/>
</dbReference>
<comment type="caution">
    <text evidence="6">The sequence shown here is derived from an EMBL/GenBank/DDBJ whole genome shotgun (WGS) entry which is preliminary data.</text>
</comment>
<reference evidence="6 7" key="1">
    <citation type="submission" date="2024-10" db="EMBL/GenBank/DDBJ databases">
        <title>Updated reference genomes for cyclostephanoid diatoms.</title>
        <authorList>
            <person name="Roberts W.R."/>
            <person name="Alverson A.J."/>
        </authorList>
    </citation>
    <scope>NUCLEOTIDE SEQUENCE [LARGE SCALE GENOMIC DNA]</scope>
    <source>
        <strain evidence="6 7">AJA232-27</strain>
    </source>
</reference>
<accession>A0ABD3M3T0</accession>
<comment type="function">
    <text evidence="4">RNA helicase.</text>
</comment>
<organism evidence="6 7">
    <name type="scientific">Discostella pseudostelligera</name>
    <dbReference type="NCBI Taxonomy" id="259834"/>
    <lineage>
        <taxon>Eukaryota</taxon>
        <taxon>Sar</taxon>
        <taxon>Stramenopiles</taxon>
        <taxon>Ochrophyta</taxon>
        <taxon>Bacillariophyta</taxon>
        <taxon>Coscinodiscophyceae</taxon>
        <taxon>Thalassiosirophycidae</taxon>
        <taxon>Stephanodiscales</taxon>
        <taxon>Stephanodiscaceae</taxon>
        <taxon>Discostella</taxon>
    </lineage>
</organism>
<evidence type="ECO:0000256" key="2">
    <source>
        <dbReference type="ARBA" id="ARBA00022801"/>
    </source>
</evidence>
<dbReference type="GO" id="GO:0003723">
    <property type="term" value="F:RNA binding"/>
    <property type="evidence" value="ECO:0007669"/>
    <property type="project" value="UniProtKB-UniRule"/>
</dbReference>
<dbReference type="Gene3D" id="3.40.50.300">
    <property type="entry name" value="P-loop containing nucleotide triphosphate hydrolases"/>
    <property type="match status" value="1"/>
</dbReference>
<dbReference type="AlphaFoldDB" id="A0ABD3M3T0"/>
<proteinExistence type="inferred from homology"/>
<keyword evidence="4" id="KW-0347">Helicase</keyword>
<gene>
    <name evidence="6" type="ORF">ACHAWU_004287</name>
</gene>
<dbReference type="GO" id="GO:0005524">
    <property type="term" value="F:ATP binding"/>
    <property type="evidence" value="ECO:0007669"/>
    <property type="project" value="UniProtKB-UniRule"/>
</dbReference>
<comment type="similarity">
    <text evidence="4">Belongs to the DEAD box helicase family.</text>
</comment>
<dbReference type="InterPro" id="IPR027417">
    <property type="entry name" value="P-loop_NTPase"/>
</dbReference>
<keyword evidence="4" id="KW-0694">RNA-binding</keyword>
<evidence type="ECO:0000256" key="3">
    <source>
        <dbReference type="ARBA" id="ARBA00022840"/>
    </source>
</evidence>
<sequence length="443" mass="48760">MQLVECDDESSTDLHKDTDKGSININELNNATPRQLAQLFIVVSAKLRLAALIAFLSARAAKGERTVVFLSTCDSVDYHHALLTSMESTLGSGKDVVDDEVESSGIFGKACPIFKLHGDIPHNKRMTTINDFNSNQQSAILLATDNAAGCSAGYGDYIIGMEEYLQAYFEAVEEDQKYSCEYEKNYGDCICNGENQGDDFNAEYCEYDCYMGKGMEYCVDKNPYEENNGNNNKQNQEMELREMAECRQLEANNNNNNRRQLEDAQAAYYLGAYCSENGGSIHLGLFTEDICSQFADANAGATTYASLTGKSLPYSGTTLIGSECMSCKEPQEVNQNGENQNNANDQEDADQVKEVCEQLYANSGKCEANLSNSNVKYPNNNACNFMQGIKIVRKNGTIIRGAGSLNTTASIFIGLFACSFVLIGGCVYYLKTKLDRARVNLSE</sequence>
<feature type="transmembrane region" description="Helical" evidence="5">
    <location>
        <begin position="409"/>
        <end position="430"/>
    </location>
</feature>
<keyword evidence="5" id="KW-0812">Transmembrane</keyword>
<evidence type="ECO:0000313" key="6">
    <source>
        <dbReference type="EMBL" id="KAL3758322.1"/>
    </source>
</evidence>
<dbReference type="PANTHER" id="PTHR24031">
    <property type="entry name" value="RNA HELICASE"/>
    <property type="match status" value="1"/>
</dbReference>
<keyword evidence="1 4" id="KW-0547">Nucleotide-binding</keyword>
<dbReference type="GO" id="GO:0003724">
    <property type="term" value="F:RNA helicase activity"/>
    <property type="evidence" value="ECO:0007669"/>
    <property type="project" value="UniProtKB-EC"/>
</dbReference>
<protein>
    <recommendedName>
        <fullName evidence="4">ATP-dependent RNA helicase</fullName>
        <ecNumber evidence="4">3.6.4.13</ecNumber>
    </recommendedName>
</protein>
<dbReference type="EC" id="3.6.4.13" evidence="4"/>
<evidence type="ECO:0000256" key="1">
    <source>
        <dbReference type="ARBA" id="ARBA00022741"/>
    </source>
</evidence>
<dbReference type="SUPFAM" id="SSF52540">
    <property type="entry name" value="P-loop containing nucleoside triphosphate hydrolases"/>
    <property type="match status" value="1"/>
</dbReference>
<evidence type="ECO:0000313" key="7">
    <source>
        <dbReference type="Proteomes" id="UP001530293"/>
    </source>
</evidence>
<keyword evidence="3 4" id="KW-0067">ATP-binding</keyword>
<comment type="catalytic activity">
    <reaction evidence="4">
        <text>ATP + H2O = ADP + phosphate + H(+)</text>
        <dbReference type="Rhea" id="RHEA:13065"/>
        <dbReference type="ChEBI" id="CHEBI:15377"/>
        <dbReference type="ChEBI" id="CHEBI:15378"/>
        <dbReference type="ChEBI" id="CHEBI:30616"/>
        <dbReference type="ChEBI" id="CHEBI:43474"/>
        <dbReference type="ChEBI" id="CHEBI:456216"/>
        <dbReference type="EC" id="3.6.4.13"/>
    </reaction>
</comment>
<dbReference type="Proteomes" id="UP001530293">
    <property type="component" value="Unassembled WGS sequence"/>
</dbReference>
<evidence type="ECO:0000256" key="4">
    <source>
        <dbReference type="RuleBase" id="RU365068"/>
    </source>
</evidence>
<name>A0ABD3M3T0_9STRA</name>
<evidence type="ECO:0000256" key="5">
    <source>
        <dbReference type="SAM" id="Phobius"/>
    </source>
</evidence>
<comment type="domain">
    <text evidence="4">The Q motif is unique to and characteristic of the DEAD box family of RNA helicases and controls ATP binding and hydrolysis.</text>
</comment>
<keyword evidence="5" id="KW-1133">Transmembrane helix</keyword>
<keyword evidence="2 4" id="KW-0378">Hydrolase</keyword>
<dbReference type="GO" id="GO:0016787">
    <property type="term" value="F:hydrolase activity"/>
    <property type="evidence" value="ECO:0007669"/>
    <property type="project" value="UniProtKB-KW"/>
</dbReference>